<sequence length="200" mass="22747">MPRHLISDAHEWINEIPPCPVYYPAKPRPRERAWRESAGKEDLLSLTLYERPLIHTIGHRAWLKSRWREATVSLDYERTPLSRIRARSAHAPAVRLPPAVGACGPQGHVSLARSSRRKSRGAAALKYNFHRAAGRILCGRLKYATGVLRRRVAFFATIRRDSALCRSIRPSPSHPFNFDLLRKEVYALLPWDTPASVEAS</sequence>
<evidence type="ECO:0000313" key="2">
    <source>
        <dbReference type="Proteomes" id="UP001291623"/>
    </source>
</evidence>
<name>A0AAE1RYD3_9SOLA</name>
<comment type="caution">
    <text evidence="1">The sequence shown here is derived from an EMBL/GenBank/DDBJ whole genome shotgun (WGS) entry which is preliminary data.</text>
</comment>
<protein>
    <submittedName>
        <fullName evidence="1">Uncharacterized protein</fullName>
    </submittedName>
</protein>
<proteinExistence type="predicted"/>
<accession>A0AAE1RYD3</accession>
<gene>
    <name evidence="1" type="ORF">RND71_019100</name>
</gene>
<keyword evidence="2" id="KW-1185">Reference proteome</keyword>
<dbReference type="AlphaFoldDB" id="A0AAE1RYD3"/>
<evidence type="ECO:0000313" key="1">
    <source>
        <dbReference type="EMBL" id="KAK4360148.1"/>
    </source>
</evidence>
<reference evidence="1" key="1">
    <citation type="submission" date="2023-12" db="EMBL/GenBank/DDBJ databases">
        <title>Genome assembly of Anisodus tanguticus.</title>
        <authorList>
            <person name="Wang Y.-J."/>
        </authorList>
    </citation>
    <scope>NUCLEOTIDE SEQUENCE</scope>
    <source>
        <strain evidence="1">KB-2021</strain>
        <tissue evidence="1">Leaf</tissue>
    </source>
</reference>
<dbReference type="Proteomes" id="UP001291623">
    <property type="component" value="Unassembled WGS sequence"/>
</dbReference>
<dbReference type="EMBL" id="JAVYJV010000010">
    <property type="protein sequence ID" value="KAK4360148.1"/>
    <property type="molecule type" value="Genomic_DNA"/>
</dbReference>
<organism evidence="1 2">
    <name type="scientific">Anisodus tanguticus</name>
    <dbReference type="NCBI Taxonomy" id="243964"/>
    <lineage>
        <taxon>Eukaryota</taxon>
        <taxon>Viridiplantae</taxon>
        <taxon>Streptophyta</taxon>
        <taxon>Embryophyta</taxon>
        <taxon>Tracheophyta</taxon>
        <taxon>Spermatophyta</taxon>
        <taxon>Magnoliopsida</taxon>
        <taxon>eudicotyledons</taxon>
        <taxon>Gunneridae</taxon>
        <taxon>Pentapetalae</taxon>
        <taxon>asterids</taxon>
        <taxon>lamiids</taxon>
        <taxon>Solanales</taxon>
        <taxon>Solanaceae</taxon>
        <taxon>Solanoideae</taxon>
        <taxon>Hyoscyameae</taxon>
        <taxon>Anisodus</taxon>
    </lineage>
</organism>